<evidence type="ECO:0000313" key="2">
    <source>
        <dbReference type="Proteomes" id="UP000287033"/>
    </source>
</evidence>
<sequence length="106" mass="11850">METLLNSWHVFFSNLLVNETDEHLSETRLMTSWEVGFFFAEFIRPKFFHGKQTGCMTNPSSGHDGPCCSYVYTLLVTLNIWHLTSSPLIAGSVSSHHTILAAATAD</sequence>
<dbReference type="EMBL" id="BEZZ01000572">
    <property type="protein sequence ID" value="GCC34141.1"/>
    <property type="molecule type" value="Genomic_DNA"/>
</dbReference>
<protein>
    <submittedName>
        <fullName evidence="1">Uncharacterized protein</fullName>
    </submittedName>
</protein>
<name>A0A401SUS0_CHIPU</name>
<dbReference type="AlphaFoldDB" id="A0A401SUS0"/>
<evidence type="ECO:0000313" key="1">
    <source>
        <dbReference type="EMBL" id="GCC34141.1"/>
    </source>
</evidence>
<accession>A0A401SUS0</accession>
<organism evidence="1 2">
    <name type="scientific">Chiloscyllium punctatum</name>
    <name type="common">Brownbanded bambooshark</name>
    <name type="synonym">Hemiscyllium punctatum</name>
    <dbReference type="NCBI Taxonomy" id="137246"/>
    <lineage>
        <taxon>Eukaryota</taxon>
        <taxon>Metazoa</taxon>
        <taxon>Chordata</taxon>
        <taxon>Craniata</taxon>
        <taxon>Vertebrata</taxon>
        <taxon>Chondrichthyes</taxon>
        <taxon>Elasmobranchii</taxon>
        <taxon>Galeomorphii</taxon>
        <taxon>Galeoidea</taxon>
        <taxon>Orectolobiformes</taxon>
        <taxon>Hemiscylliidae</taxon>
        <taxon>Chiloscyllium</taxon>
    </lineage>
</organism>
<dbReference type="Proteomes" id="UP000287033">
    <property type="component" value="Unassembled WGS sequence"/>
</dbReference>
<proteinExistence type="predicted"/>
<keyword evidence="2" id="KW-1185">Reference proteome</keyword>
<comment type="caution">
    <text evidence="1">The sequence shown here is derived from an EMBL/GenBank/DDBJ whole genome shotgun (WGS) entry which is preliminary data.</text>
</comment>
<reference evidence="1 2" key="1">
    <citation type="journal article" date="2018" name="Nat. Ecol. Evol.">
        <title>Shark genomes provide insights into elasmobranch evolution and the origin of vertebrates.</title>
        <authorList>
            <person name="Hara Y"/>
            <person name="Yamaguchi K"/>
            <person name="Onimaru K"/>
            <person name="Kadota M"/>
            <person name="Koyanagi M"/>
            <person name="Keeley SD"/>
            <person name="Tatsumi K"/>
            <person name="Tanaka K"/>
            <person name="Motone F"/>
            <person name="Kageyama Y"/>
            <person name="Nozu R"/>
            <person name="Adachi N"/>
            <person name="Nishimura O"/>
            <person name="Nakagawa R"/>
            <person name="Tanegashima C"/>
            <person name="Kiyatake I"/>
            <person name="Matsumoto R"/>
            <person name="Murakumo K"/>
            <person name="Nishida K"/>
            <person name="Terakita A"/>
            <person name="Kuratani S"/>
            <person name="Sato K"/>
            <person name="Hyodo S Kuraku.S."/>
        </authorList>
    </citation>
    <scope>NUCLEOTIDE SEQUENCE [LARGE SCALE GENOMIC DNA]</scope>
</reference>
<gene>
    <name evidence="1" type="ORF">chiPu_0012614</name>
</gene>